<proteinExistence type="predicted"/>
<keyword evidence="2" id="KW-0067">ATP-binding</keyword>
<dbReference type="InterPro" id="IPR027417">
    <property type="entry name" value="P-loop_NTPase"/>
</dbReference>
<dbReference type="SMART" id="SM00490">
    <property type="entry name" value="HELICc"/>
    <property type="match status" value="1"/>
</dbReference>
<evidence type="ECO:0000256" key="3">
    <source>
        <dbReference type="ARBA" id="ARBA00023125"/>
    </source>
</evidence>
<dbReference type="Gene3D" id="3.40.50.300">
    <property type="entry name" value="P-loop containing nucleotide triphosphate hydrolases"/>
    <property type="match status" value="2"/>
</dbReference>
<dbReference type="FunCoup" id="A0A3G9JB54">
    <property type="interactions" value="11"/>
</dbReference>
<dbReference type="Pfam" id="PF00271">
    <property type="entry name" value="Helicase_C"/>
    <property type="match status" value="1"/>
</dbReference>
<feature type="domain" description="Helicase C-terminal" evidence="5">
    <location>
        <begin position="197"/>
        <end position="333"/>
    </location>
</feature>
<gene>
    <name evidence="6" type="ORF">SG0102_05390</name>
</gene>
<dbReference type="Proteomes" id="UP000268059">
    <property type="component" value="Chromosome"/>
</dbReference>
<dbReference type="AlphaFoldDB" id="A0A3G9JB54"/>
<dbReference type="CDD" id="cd18785">
    <property type="entry name" value="SF2_C"/>
    <property type="match status" value="1"/>
</dbReference>
<dbReference type="InterPro" id="IPR006935">
    <property type="entry name" value="Helicase/UvrB_N"/>
</dbReference>
<organism evidence="6 7">
    <name type="scientific">Intestinibaculum porci</name>
    <dbReference type="NCBI Taxonomy" id="2487118"/>
    <lineage>
        <taxon>Bacteria</taxon>
        <taxon>Bacillati</taxon>
        <taxon>Bacillota</taxon>
        <taxon>Erysipelotrichia</taxon>
        <taxon>Erysipelotrichales</taxon>
        <taxon>Erysipelotrichaceae</taxon>
        <taxon>Intestinibaculum</taxon>
    </lineage>
</organism>
<dbReference type="RefSeq" id="WP_125118538.1">
    <property type="nucleotide sequence ID" value="NZ_AP019309.1"/>
</dbReference>
<dbReference type="GO" id="GO:0003677">
    <property type="term" value="F:DNA binding"/>
    <property type="evidence" value="ECO:0007669"/>
    <property type="project" value="UniProtKB-KW"/>
</dbReference>
<keyword evidence="6" id="KW-0347">Helicase</keyword>
<protein>
    <submittedName>
        <fullName evidence="6">DNA/RNA helicase</fullName>
    </submittedName>
</protein>
<dbReference type="PROSITE" id="PS51194">
    <property type="entry name" value="HELICASE_CTER"/>
    <property type="match status" value="1"/>
</dbReference>
<dbReference type="GO" id="GO:0005524">
    <property type="term" value="F:ATP binding"/>
    <property type="evidence" value="ECO:0007669"/>
    <property type="project" value="UniProtKB-KW"/>
</dbReference>
<dbReference type="InParanoid" id="A0A3G9JB54"/>
<evidence type="ECO:0000259" key="5">
    <source>
        <dbReference type="PROSITE" id="PS51194"/>
    </source>
</evidence>
<dbReference type="SMART" id="SM00487">
    <property type="entry name" value="DEXDc"/>
    <property type="match status" value="1"/>
</dbReference>
<dbReference type="SUPFAM" id="SSF52540">
    <property type="entry name" value="P-loop containing nucleoside triphosphate hydrolases"/>
    <property type="match status" value="1"/>
</dbReference>
<reference evidence="6 7" key="1">
    <citation type="submission" date="2018-11" db="EMBL/GenBank/DDBJ databases">
        <title>Novel Erysipelotrichaceae bacterium isolated from small intestine of a swine.</title>
        <authorList>
            <person name="Kim J.S."/>
            <person name="Choe H."/>
            <person name="Lee Y.R."/>
            <person name="Kim K.M."/>
            <person name="Park D.S."/>
        </authorList>
    </citation>
    <scope>NUCLEOTIDE SEQUENCE [LARGE SCALE GENOMIC DNA]</scope>
    <source>
        <strain evidence="6 7">SG0102</strain>
    </source>
</reference>
<evidence type="ECO:0000313" key="7">
    <source>
        <dbReference type="Proteomes" id="UP000268059"/>
    </source>
</evidence>
<keyword evidence="1" id="KW-0547">Nucleotide-binding</keyword>
<keyword evidence="6" id="KW-0378">Hydrolase</keyword>
<dbReference type="PANTHER" id="PTHR30580:SF1">
    <property type="entry name" value="COMF OPERON PROTEIN 1"/>
    <property type="match status" value="1"/>
</dbReference>
<dbReference type="GO" id="GO:0016787">
    <property type="term" value="F:hydrolase activity"/>
    <property type="evidence" value="ECO:0007669"/>
    <property type="project" value="InterPro"/>
</dbReference>
<dbReference type="GO" id="GO:0006310">
    <property type="term" value="P:DNA recombination"/>
    <property type="evidence" value="ECO:0007669"/>
    <property type="project" value="TreeGrafter"/>
</dbReference>
<dbReference type="InterPro" id="IPR001650">
    <property type="entry name" value="Helicase_C-like"/>
</dbReference>
<dbReference type="PANTHER" id="PTHR30580">
    <property type="entry name" value="PRIMOSOMAL PROTEIN N"/>
    <property type="match status" value="1"/>
</dbReference>
<dbReference type="Pfam" id="PF04851">
    <property type="entry name" value="ResIII"/>
    <property type="match status" value="1"/>
</dbReference>
<dbReference type="PROSITE" id="PS51192">
    <property type="entry name" value="HELICASE_ATP_BIND_1"/>
    <property type="match status" value="1"/>
</dbReference>
<name>A0A3G9JB54_9FIRM</name>
<dbReference type="GO" id="GO:0006302">
    <property type="term" value="P:double-strand break repair"/>
    <property type="evidence" value="ECO:0007669"/>
    <property type="project" value="TreeGrafter"/>
</dbReference>
<evidence type="ECO:0000256" key="1">
    <source>
        <dbReference type="ARBA" id="ARBA00022741"/>
    </source>
</evidence>
<evidence type="ECO:0000256" key="2">
    <source>
        <dbReference type="ARBA" id="ARBA00022840"/>
    </source>
</evidence>
<keyword evidence="7" id="KW-1185">Reference proteome</keyword>
<dbReference type="EMBL" id="AP019309">
    <property type="protein sequence ID" value="BBH25605.1"/>
    <property type="molecule type" value="Genomic_DNA"/>
</dbReference>
<dbReference type="GO" id="GO:0043138">
    <property type="term" value="F:3'-5' DNA helicase activity"/>
    <property type="evidence" value="ECO:0007669"/>
    <property type="project" value="TreeGrafter"/>
</dbReference>
<dbReference type="GO" id="GO:0006270">
    <property type="term" value="P:DNA replication initiation"/>
    <property type="evidence" value="ECO:0007669"/>
    <property type="project" value="TreeGrafter"/>
</dbReference>
<dbReference type="OrthoDB" id="2077914at2"/>
<dbReference type="KEGG" id="ebm:SG0102_05390"/>
<sequence>MQKVSYHLDFTLSPAQQAISDKLITNYQNHQSTLIMAVCGSGKTEITFAVIAYVLNHGGRVCFTIPRKALCQELYTRFQEAFSHLTIGLFYGGMQKHPEASFIICTTHQLYRFTSTPFDLILMDEADAFPYYGDPVLEHMFDLCVGHVFIKMSATLTSADIHDEQVLIMNRRYHGHDLPVPHIRLLIKPLAMLYLYARLRHYKKLGAKVLIYVPTINRLPYYLKYLKPFFCVAAVSSHSDDITRQLTALKEGQLDALITTTILERGVTVTNAQAIVMEASHPIFDERTLMQISGRVGRKIGYEEGDVIFCDSYVSKAMILCISTIKKLNRMDV</sequence>
<evidence type="ECO:0000313" key="6">
    <source>
        <dbReference type="EMBL" id="BBH25605.1"/>
    </source>
</evidence>
<dbReference type="InterPro" id="IPR014001">
    <property type="entry name" value="Helicase_ATP-bd"/>
</dbReference>
<feature type="domain" description="Helicase ATP-binding" evidence="4">
    <location>
        <begin position="24"/>
        <end position="174"/>
    </location>
</feature>
<accession>A0A3G9JB54</accession>
<evidence type="ECO:0000259" key="4">
    <source>
        <dbReference type="PROSITE" id="PS51192"/>
    </source>
</evidence>
<keyword evidence="3" id="KW-0238">DNA-binding</keyword>